<evidence type="ECO:0000313" key="3">
    <source>
        <dbReference type="WBParaSite" id="GPUH_0000513501-mRNA-1"/>
    </source>
</evidence>
<reference evidence="1 2" key="2">
    <citation type="submission" date="2018-11" db="EMBL/GenBank/DDBJ databases">
        <authorList>
            <consortium name="Pathogen Informatics"/>
        </authorList>
    </citation>
    <scope>NUCLEOTIDE SEQUENCE [LARGE SCALE GENOMIC DNA]</scope>
</reference>
<reference evidence="3" key="1">
    <citation type="submission" date="2016-06" db="UniProtKB">
        <authorList>
            <consortium name="WormBaseParasite"/>
        </authorList>
    </citation>
    <scope>IDENTIFICATION</scope>
</reference>
<dbReference type="WBParaSite" id="GPUH_0000513501-mRNA-1">
    <property type="protein sequence ID" value="GPUH_0000513501-mRNA-1"/>
    <property type="gene ID" value="GPUH_0000513501"/>
</dbReference>
<dbReference type="AlphaFoldDB" id="A0A183D8T7"/>
<protein>
    <submittedName>
        <fullName evidence="3">PXA domain-containing protein</fullName>
    </submittedName>
</protein>
<gene>
    <name evidence="1" type="ORF">GPUH_LOCUS5127</name>
</gene>
<organism evidence="3">
    <name type="scientific">Gongylonema pulchrum</name>
    <dbReference type="NCBI Taxonomy" id="637853"/>
    <lineage>
        <taxon>Eukaryota</taxon>
        <taxon>Metazoa</taxon>
        <taxon>Ecdysozoa</taxon>
        <taxon>Nematoda</taxon>
        <taxon>Chromadorea</taxon>
        <taxon>Rhabditida</taxon>
        <taxon>Spirurina</taxon>
        <taxon>Spiruromorpha</taxon>
        <taxon>Spiruroidea</taxon>
        <taxon>Gongylonematidae</taxon>
        <taxon>Gongylonema</taxon>
    </lineage>
</organism>
<evidence type="ECO:0000313" key="1">
    <source>
        <dbReference type="EMBL" id="VDK49192.1"/>
    </source>
</evidence>
<proteinExistence type="predicted"/>
<keyword evidence="2" id="KW-1185">Reference proteome</keyword>
<evidence type="ECO:0000313" key="2">
    <source>
        <dbReference type="Proteomes" id="UP000271098"/>
    </source>
</evidence>
<dbReference type="Pfam" id="PF05327">
    <property type="entry name" value="RRN3"/>
    <property type="match status" value="1"/>
</dbReference>
<dbReference type="OrthoDB" id="26970at2759"/>
<dbReference type="GO" id="GO:0006361">
    <property type="term" value="P:transcription initiation at RNA polymerase I promoter"/>
    <property type="evidence" value="ECO:0007669"/>
    <property type="project" value="InterPro"/>
</dbReference>
<dbReference type="InterPro" id="IPR007991">
    <property type="entry name" value="RNA_pol_I_trans_ini_fac_RRN3"/>
</dbReference>
<dbReference type="EMBL" id="UYRT01010447">
    <property type="protein sequence ID" value="VDK49192.1"/>
    <property type="molecule type" value="Genomic_DNA"/>
</dbReference>
<accession>A0A183D8T7</accession>
<dbReference type="GO" id="GO:0001181">
    <property type="term" value="F:RNA polymerase I general transcription initiation factor activity"/>
    <property type="evidence" value="ECO:0007669"/>
    <property type="project" value="InterPro"/>
</dbReference>
<dbReference type="Proteomes" id="UP000271098">
    <property type="component" value="Unassembled WGS sequence"/>
</dbReference>
<sequence>MICCVCLLEADRHCISLNYTVVHWGSKGIHRIEWQSLPREIRLQFVTLLRDISIQHICHTETIIRCFVEHLLAKVQPIAVRDAAEGEGTSVEKKHEMKFELRVTPQEQNEIFQLAHDGLTKIVWQCFPHFSVPTIRYVSYVRNLILVCENIPHCRSDMFLVLIDSLSQLDVSLRAFEVTPELLSRARSDRSGTGCPAGEILDQEIEERCLLSIIISFRTIPVRDHDEKLAAMNVINVK</sequence>
<name>A0A183D8T7_9BILA</name>